<evidence type="ECO:0000313" key="2">
    <source>
        <dbReference type="Proteomes" id="UP000784294"/>
    </source>
</evidence>
<proteinExistence type="predicted"/>
<accession>A0A448XEZ4</accession>
<gene>
    <name evidence="1" type="ORF">PXEA_LOCUS28370</name>
</gene>
<organism evidence="1 2">
    <name type="scientific">Protopolystoma xenopodis</name>
    <dbReference type="NCBI Taxonomy" id="117903"/>
    <lineage>
        <taxon>Eukaryota</taxon>
        <taxon>Metazoa</taxon>
        <taxon>Spiralia</taxon>
        <taxon>Lophotrochozoa</taxon>
        <taxon>Platyhelminthes</taxon>
        <taxon>Monogenea</taxon>
        <taxon>Polyopisthocotylea</taxon>
        <taxon>Polystomatidea</taxon>
        <taxon>Polystomatidae</taxon>
        <taxon>Protopolystoma</taxon>
    </lineage>
</organism>
<comment type="caution">
    <text evidence="1">The sequence shown here is derived from an EMBL/GenBank/DDBJ whole genome shotgun (WGS) entry which is preliminary data.</text>
</comment>
<sequence length="65" mass="7151">MLVEKEWLPSGDGTICPLTMWTLPSALPAGGEEDSSLLLEPINSKMADLVTVFLHCEPVVRSRLR</sequence>
<dbReference type="AlphaFoldDB" id="A0A448XEZ4"/>
<dbReference type="Proteomes" id="UP000784294">
    <property type="component" value="Unassembled WGS sequence"/>
</dbReference>
<dbReference type="EMBL" id="CAAALY010248712">
    <property type="protein sequence ID" value="VEL34930.1"/>
    <property type="molecule type" value="Genomic_DNA"/>
</dbReference>
<protein>
    <submittedName>
        <fullName evidence="1">Uncharacterized protein</fullName>
    </submittedName>
</protein>
<keyword evidence="2" id="KW-1185">Reference proteome</keyword>
<reference evidence="1" key="1">
    <citation type="submission" date="2018-11" db="EMBL/GenBank/DDBJ databases">
        <authorList>
            <consortium name="Pathogen Informatics"/>
        </authorList>
    </citation>
    <scope>NUCLEOTIDE SEQUENCE</scope>
</reference>
<evidence type="ECO:0000313" key="1">
    <source>
        <dbReference type="EMBL" id="VEL34930.1"/>
    </source>
</evidence>
<name>A0A448XEZ4_9PLAT</name>